<feature type="region of interest" description="Disordered" evidence="1">
    <location>
        <begin position="93"/>
        <end position="112"/>
    </location>
</feature>
<evidence type="ECO:0000313" key="3">
    <source>
        <dbReference type="EMBL" id="PZA10751.1"/>
    </source>
</evidence>
<dbReference type="Gene3D" id="3.30.750.24">
    <property type="entry name" value="STAS domain"/>
    <property type="match status" value="1"/>
</dbReference>
<dbReference type="PROSITE" id="PS50801">
    <property type="entry name" value="STAS"/>
    <property type="match status" value="1"/>
</dbReference>
<dbReference type="AlphaFoldDB" id="A0A323UEC1"/>
<gene>
    <name evidence="3" type="ORF">DNX69_15500</name>
</gene>
<sequence length="112" mass="12101">MTLEPTEAGGALRLPSDCSISSIRSIHETIQEALGRQGPLEIDCSRVNRADLTSIQLLLSTAKTGAAQGRPVVLTELSEVLRTTIERAGFAGDEMIDQHFPQKKGGSQWPRS</sequence>
<dbReference type="CDD" id="cd07042">
    <property type="entry name" value="STAS_SulP_like_sulfate_transporter"/>
    <property type="match status" value="1"/>
</dbReference>
<dbReference type="PANTHER" id="PTHR35849:SF2">
    <property type="entry name" value="BLR2341 PROTEIN"/>
    <property type="match status" value="1"/>
</dbReference>
<reference evidence="3 4" key="1">
    <citation type="submission" date="2018-06" db="EMBL/GenBank/DDBJ databases">
        <title>Draft Whole-Genome Sequence of the purple photosynthetic bacterium Rhodospeudomonas palustris XCP.</title>
        <authorList>
            <person name="Rayyan A."/>
            <person name="Meyer T.E."/>
            <person name="Kyndt J.A."/>
        </authorList>
    </citation>
    <scope>NUCLEOTIDE SEQUENCE [LARGE SCALE GENOMIC DNA]</scope>
    <source>
        <strain evidence="3 4">XCP</strain>
    </source>
</reference>
<dbReference type="OrthoDB" id="8239788at2"/>
<dbReference type="RefSeq" id="WP_110786847.1">
    <property type="nucleotide sequence ID" value="NZ_QKQS01000023.1"/>
</dbReference>
<dbReference type="InterPro" id="IPR058548">
    <property type="entry name" value="MlaB-like_STAS"/>
</dbReference>
<evidence type="ECO:0000313" key="4">
    <source>
        <dbReference type="Proteomes" id="UP000248134"/>
    </source>
</evidence>
<protein>
    <submittedName>
        <fullName evidence="3">Sulfate transporter</fullName>
    </submittedName>
</protein>
<dbReference type="Pfam" id="PF13466">
    <property type="entry name" value="STAS_2"/>
    <property type="match status" value="1"/>
</dbReference>
<feature type="domain" description="STAS" evidence="2">
    <location>
        <begin position="1"/>
        <end position="90"/>
    </location>
</feature>
<dbReference type="InterPro" id="IPR002645">
    <property type="entry name" value="STAS_dom"/>
</dbReference>
<dbReference type="InterPro" id="IPR052746">
    <property type="entry name" value="MlaB_ABC_Transporter"/>
</dbReference>
<name>A0A323UEC1_RHOPL</name>
<dbReference type="PANTHER" id="PTHR35849">
    <property type="entry name" value="BLR2341 PROTEIN"/>
    <property type="match status" value="1"/>
</dbReference>
<organism evidence="3 4">
    <name type="scientific">Rhodopseudomonas palustris</name>
    <dbReference type="NCBI Taxonomy" id="1076"/>
    <lineage>
        <taxon>Bacteria</taxon>
        <taxon>Pseudomonadati</taxon>
        <taxon>Pseudomonadota</taxon>
        <taxon>Alphaproteobacteria</taxon>
        <taxon>Hyphomicrobiales</taxon>
        <taxon>Nitrobacteraceae</taxon>
        <taxon>Rhodopseudomonas</taxon>
    </lineage>
</organism>
<evidence type="ECO:0000259" key="2">
    <source>
        <dbReference type="PROSITE" id="PS50801"/>
    </source>
</evidence>
<comment type="caution">
    <text evidence="3">The sequence shown here is derived from an EMBL/GenBank/DDBJ whole genome shotgun (WGS) entry which is preliminary data.</text>
</comment>
<evidence type="ECO:0000256" key="1">
    <source>
        <dbReference type="SAM" id="MobiDB-lite"/>
    </source>
</evidence>
<dbReference type="SUPFAM" id="SSF52091">
    <property type="entry name" value="SpoIIaa-like"/>
    <property type="match status" value="1"/>
</dbReference>
<proteinExistence type="predicted"/>
<dbReference type="InterPro" id="IPR036513">
    <property type="entry name" value="STAS_dom_sf"/>
</dbReference>
<dbReference type="EMBL" id="QKQS01000023">
    <property type="protein sequence ID" value="PZA10751.1"/>
    <property type="molecule type" value="Genomic_DNA"/>
</dbReference>
<dbReference type="Proteomes" id="UP000248134">
    <property type="component" value="Unassembled WGS sequence"/>
</dbReference>
<accession>A0A323UEC1</accession>